<feature type="region of interest" description="Disordered" evidence="1">
    <location>
        <begin position="1"/>
        <end position="20"/>
    </location>
</feature>
<reference evidence="4" key="1">
    <citation type="submission" date="2022-11" db="UniProtKB">
        <authorList>
            <consortium name="WormBaseParasite"/>
        </authorList>
    </citation>
    <scope>IDENTIFICATION</scope>
</reference>
<sequence length="873" mass="98618">MVQIRTEVSSQSEQERTPLPEKLLNDGKIRNAQSTGVVLNAYELDTSFIDQVCKYELKFLGFFSSKKPKICPLGPKMMCPSILSHPGTFGTRDHLKQHVYDRGINMYSTAKLCKTGEKLEFAINMELLPERARVYLGKKITGISAQILACETVNLRSLGALEESGDRSVVQFLEILSSQEAFRRESHYTFGNKLFDNRGEIRLRADPRVLKEGMQKNIRFLGDSPDSAVAVLQIDPKKSPFFPNISVDVFLTEFLPGPPNARLHEKLNKNTLKMALNQIKGLTVSTTHMAHGRNRSFAISALTQRGPMRLRLSAKEKLFQWTNISSVPICKSADGMANDDNYYPMELCQIVAGQKVSLNQQTPQLTEQMIRNCQALPEILVNNDLQCAEAEVLFPPCIVYGRNQREEPDQKGFMKWSSMGSKQFIVPAKTPQVWAAALFQCGVEPNACNQFIDKFVNAAKAKGMQVERPNFFISMEQTDVGYIREKLKGCQTRKVKFIMFFTKDNRDDAHQRMKLMEIEYGIATQHVVNQTIQKALGNKGAYMVIDNLLLKFNLKLGGINHSLSAAHSLVKANGIGYDVVAREWLRDSRMFIGLDMSHAAPQTLYERQAKIACSEPTIVGMAYTLGHPLKMRGTYWCQQSRVTHIQQLADNIKEALNVYASQMNRYPQHLVVYRGGVSEGEYRIVLNEEQGAFLAAFKELENQPGFCTPKLTIIIVQRDSNYRIIPQEFNPAGRPFEQNVRAGTCVDQKIMHPSYTEFLLVGHKTIQGTARPVRCTVISDTCNPRVSLQELEYVTYSLCYAHGNVLSPVSVPAPLYSAADLSKRGRNNWKCKKNEKEEYGSEDGRILAAQMEEHLFINMNQDLKPTIPTKFWA</sequence>
<dbReference type="Proteomes" id="UP000887574">
    <property type="component" value="Unplaced"/>
</dbReference>
<dbReference type="Gene3D" id="3.40.50.2300">
    <property type="match status" value="1"/>
</dbReference>
<feature type="compositionally biased region" description="Polar residues" evidence="1">
    <location>
        <begin position="1"/>
        <end position="12"/>
    </location>
</feature>
<evidence type="ECO:0000256" key="1">
    <source>
        <dbReference type="SAM" id="MobiDB-lite"/>
    </source>
</evidence>
<dbReference type="Pfam" id="PF02171">
    <property type="entry name" value="Piwi"/>
    <property type="match status" value="1"/>
</dbReference>
<dbReference type="InterPro" id="IPR036397">
    <property type="entry name" value="RNaseH_sf"/>
</dbReference>
<dbReference type="InterPro" id="IPR036085">
    <property type="entry name" value="PAZ_dom_sf"/>
</dbReference>
<dbReference type="SUPFAM" id="SSF101690">
    <property type="entry name" value="PAZ domain"/>
    <property type="match status" value="1"/>
</dbReference>
<dbReference type="PANTHER" id="PTHR22891">
    <property type="entry name" value="EUKARYOTIC TRANSLATION INITIATION FACTOR 2C"/>
    <property type="match status" value="1"/>
</dbReference>
<evidence type="ECO:0000313" key="4">
    <source>
        <dbReference type="WBParaSite" id="jg9806"/>
    </source>
</evidence>
<dbReference type="AlphaFoldDB" id="A0A915EWM8"/>
<protein>
    <submittedName>
        <fullName evidence="4">Piwi domain-containing protein</fullName>
    </submittedName>
</protein>
<dbReference type="Gene3D" id="2.170.260.10">
    <property type="entry name" value="paz domain"/>
    <property type="match status" value="1"/>
</dbReference>
<feature type="domain" description="Piwi" evidence="2">
    <location>
        <begin position="496"/>
        <end position="830"/>
    </location>
</feature>
<dbReference type="Gene3D" id="3.30.420.10">
    <property type="entry name" value="Ribonuclease H-like superfamily/Ribonuclease H"/>
    <property type="match status" value="1"/>
</dbReference>
<dbReference type="SUPFAM" id="SSF53098">
    <property type="entry name" value="Ribonuclease H-like"/>
    <property type="match status" value="1"/>
</dbReference>
<proteinExistence type="predicted"/>
<evidence type="ECO:0000313" key="3">
    <source>
        <dbReference type="Proteomes" id="UP000887574"/>
    </source>
</evidence>
<dbReference type="GO" id="GO:0003676">
    <property type="term" value="F:nucleic acid binding"/>
    <property type="evidence" value="ECO:0007669"/>
    <property type="project" value="InterPro"/>
</dbReference>
<keyword evidence="3" id="KW-1185">Reference proteome</keyword>
<evidence type="ECO:0000259" key="2">
    <source>
        <dbReference type="PROSITE" id="PS50822"/>
    </source>
</evidence>
<dbReference type="WBParaSite" id="jg9806">
    <property type="protein sequence ID" value="jg9806"/>
    <property type="gene ID" value="jg9806"/>
</dbReference>
<dbReference type="InterPro" id="IPR003165">
    <property type="entry name" value="Piwi"/>
</dbReference>
<name>A0A915EWM8_9BILA</name>
<accession>A0A915EWM8</accession>
<dbReference type="InterPro" id="IPR012337">
    <property type="entry name" value="RNaseH-like_sf"/>
</dbReference>
<dbReference type="PROSITE" id="PS50822">
    <property type="entry name" value="PIWI"/>
    <property type="match status" value="1"/>
</dbReference>
<organism evidence="3 4">
    <name type="scientific">Ditylenchus dipsaci</name>
    <dbReference type="NCBI Taxonomy" id="166011"/>
    <lineage>
        <taxon>Eukaryota</taxon>
        <taxon>Metazoa</taxon>
        <taxon>Ecdysozoa</taxon>
        <taxon>Nematoda</taxon>
        <taxon>Chromadorea</taxon>
        <taxon>Rhabditida</taxon>
        <taxon>Tylenchina</taxon>
        <taxon>Tylenchomorpha</taxon>
        <taxon>Sphaerularioidea</taxon>
        <taxon>Anguinidae</taxon>
        <taxon>Anguininae</taxon>
        <taxon>Ditylenchus</taxon>
    </lineage>
</organism>
<dbReference type="SMART" id="SM00950">
    <property type="entry name" value="Piwi"/>
    <property type="match status" value="1"/>
</dbReference>